<feature type="region of interest" description="Disordered" evidence="1">
    <location>
        <begin position="156"/>
        <end position="176"/>
    </location>
</feature>
<dbReference type="PANTHER" id="PTHR31866:SF1">
    <property type="entry name" value="GENE 4779-RELATED"/>
    <property type="match status" value="1"/>
</dbReference>
<feature type="region of interest" description="Disordered" evidence="1">
    <location>
        <begin position="344"/>
        <end position="371"/>
    </location>
</feature>
<dbReference type="AlphaFoldDB" id="A0A5N3UMG6"/>
<feature type="region of interest" description="Disordered" evidence="1">
    <location>
        <begin position="245"/>
        <end position="272"/>
    </location>
</feature>
<dbReference type="Pfam" id="PF15483">
    <property type="entry name" value="DUF4641"/>
    <property type="match status" value="1"/>
</dbReference>
<proteinExistence type="predicted"/>
<protein>
    <submittedName>
        <fullName evidence="2">Uncharacterized protein</fullName>
    </submittedName>
</protein>
<comment type="caution">
    <text evidence="2">The sequence shown here is derived from an EMBL/GenBank/DDBJ whole genome shotgun (WGS) entry which is preliminary data.</text>
</comment>
<feature type="region of interest" description="Disordered" evidence="1">
    <location>
        <begin position="404"/>
        <end position="440"/>
    </location>
</feature>
<feature type="region of interest" description="Disordered" evidence="1">
    <location>
        <begin position="205"/>
        <end position="225"/>
    </location>
</feature>
<reference evidence="2 3" key="1">
    <citation type="submission" date="2019-06" db="EMBL/GenBank/DDBJ databases">
        <title>Discovery of a novel chromosome fission-fusion reversal in muntjac.</title>
        <authorList>
            <person name="Mudd A.B."/>
            <person name="Bredeson J.V."/>
            <person name="Baum R."/>
            <person name="Hockemeyer D."/>
            <person name="Rokhsar D.S."/>
        </authorList>
    </citation>
    <scope>NUCLEOTIDE SEQUENCE [LARGE SCALE GENOMIC DNA]</scope>
    <source>
        <strain evidence="2">UTSW_UCB_Mm</strain>
        <tissue evidence="2">Fibroblast cell line</tissue>
    </source>
</reference>
<evidence type="ECO:0000313" key="2">
    <source>
        <dbReference type="EMBL" id="KAB0337858.1"/>
    </source>
</evidence>
<evidence type="ECO:0000313" key="3">
    <source>
        <dbReference type="Proteomes" id="UP000326458"/>
    </source>
</evidence>
<dbReference type="EMBL" id="VCEA01006803">
    <property type="protein sequence ID" value="KAB0337858.1"/>
    <property type="molecule type" value="Genomic_DNA"/>
</dbReference>
<gene>
    <name evidence="2" type="ORF">FD754_024954</name>
</gene>
<feature type="region of interest" description="Disordered" evidence="1">
    <location>
        <begin position="1"/>
        <end position="33"/>
    </location>
</feature>
<dbReference type="InterPro" id="IPR027822">
    <property type="entry name" value="DUF4641"/>
</dbReference>
<sequence>PKGFESEREVLEAGGPVLQGRERRPGSLADDQGDALQLADESVAAILQQLADLNDVLGTRRYLSQESYAVGEVSALRDLEARPRSRGGAAQRCGEAAQAEAGRAWGNPKKGTKSRLNVAVNCQWPPSESTAGLLSDPESSDEFSKIERMRVSIYPKDRGQAKLNSPEDPGNTPRRLHVQGRENLLNVPDTCLSSIPRGLISVVERQGRQGDAEQEDTSPPRKMQSVLWGKGGSLSSYPGVAVASAPAAAPTGSLPRPTPRRKGVQEKKSLGGVSKPAVGRIFPSWGQRISATPLQPATFPPISGIPLLGRSKKEALVPWGAEESKHTRAGKKPVARRARESVAAMAVSGEDNDPNRDPFPKGQLTTDRPWSSCPWVHHGEPSSTNLIIRGTQYSGNSEPVAMNKREVMPRGPGPSGDREPTDHPPRRKRQQQPPGRQGCPRCLVLQREIDDLKDQLASMRYLADKFQIV</sequence>
<keyword evidence="3" id="KW-1185">Reference proteome</keyword>
<feature type="non-terminal residue" evidence="2">
    <location>
        <position position="1"/>
    </location>
</feature>
<dbReference type="PANTHER" id="PTHR31866">
    <property type="entry name" value="GENE 4779-RELATED"/>
    <property type="match status" value="1"/>
</dbReference>
<feature type="compositionally biased region" description="Low complexity" evidence="1">
    <location>
        <begin position="431"/>
        <end position="440"/>
    </location>
</feature>
<feature type="compositionally biased region" description="Basic and acidic residues" evidence="1">
    <location>
        <begin position="1"/>
        <end position="11"/>
    </location>
</feature>
<organism evidence="2 3">
    <name type="scientific">Muntiacus muntjak</name>
    <name type="common">Barking deer</name>
    <name type="synonym">Indian muntjac</name>
    <dbReference type="NCBI Taxonomy" id="9888"/>
    <lineage>
        <taxon>Eukaryota</taxon>
        <taxon>Metazoa</taxon>
        <taxon>Chordata</taxon>
        <taxon>Craniata</taxon>
        <taxon>Vertebrata</taxon>
        <taxon>Euteleostomi</taxon>
        <taxon>Mammalia</taxon>
        <taxon>Eutheria</taxon>
        <taxon>Laurasiatheria</taxon>
        <taxon>Artiodactyla</taxon>
        <taxon>Ruminantia</taxon>
        <taxon>Pecora</taxon>
        <taxon>Cervidae</taxon>
        <taxon>Muntiacinae</taxon>
        <taxon>Muntiacus</taxon>
    </lineage>
</organism>
<accession>A0A5N3UMG6</accession>
<feature type="compositionally biased region" description="Low complexity" evidence="1">
    <location>
        <begin position="245"/>
        <end position="255"/>
    </location>
</feature>
<evidence type="ECO:0000256" key="1">
    <source>
        <dbReference type="SAM" id="MobiDB-lite"/>
    </source>
</evidence>
<name>A0A5N3UMG6_MUNMU</name>
<dbReference type="Proteomes" id="UP000326458">
    <property type="component" value="Unassembled WGS sequence"/>
</dbReference>